<evidence type="ECO:0000313" key="2">
    <source>
        <dbReference type="EMBL" id="PRP70231.1"/>
    </source>
</evidence>
<dbReference type="PROSITE" id="PS51257">
    <property type="entry name" value="PROKAR_LIPOPROTEIN"/>
    <property type="match status" value="1"/>
</dbReference>
<evidence type="ECO:0000313" key="3">
    <source>
        <dbReference type="Proteomes" id="UP000239469"/>
    </source>
</evidence>
<protein>
    <recommendedName>
        <fullName evidence="4">Carboxypeptidase regulatory-like domain-containing protein</fullName>
    </recommendedName>
</protein>
<feature type="chain" id="PRO_5015468278" description="Carboxypeptidase regulatory-like domain-containing protein" evidence="1">
    <location>
        <begin position="21"/>
        <end position="191"/>
    </location>
</feature>
<evidence type="ECO:0008006" key="4">
    <source>
        <dbReference type="Google" id="ProtNLM"/>
    </source>
</evidence>
<dbReference type="EMBL" id="MTBD01000027">
    <property type="protein sequence ID" value="PRP70231.1"/>
    <property type="molecule type" value="Genomic_DNA"/>
</dbReference>
<keyword evidence="1" id="KW-0732">Signal</keyword>
<sequence length="191" mass="20943">MLRSALLCFSLALLSGCATMADRLRGSLTPPSGQAYAVVSLAGRAFNPDSATLGLTVSNAQGREAAQDIASLTTDTVFGEEGMSPAEGKLVLLTLPPGDYRLSSVWAHWVEDGVFGADMKIKQFKLNAPFHLEPNETVYLGEVWVDMSFLPEVALRDERKRDFGHMRRIWKVEDLSAVQIRPLNQVLPARP</sequence>
<dbReference type="RefSeq" id="WP_106077172.1">
    <property type="nucleotide sequence ID" value="NZ_JBDIVH010000001.1"/>
</dbReference>
<accession>A0A2S9X3D1</accession>
<dbReference type="AlphaFoldDB" id="A0A2S9X3D1"/>
<dbReference type="OrthoDB" id="8586610at2"/>
<comment type="caution">
    <text evidence="2">The sequence shown here is derived from an EMBL/GenBank/DDBJ whole genome shotgun (WGS) entry which is preliminary data.</text>
</comment>
<reference evidence="2 3" key="1">
    <citation type="submission" date="2017-01" db="EMBL/GenBank/DDBJ databases">
        <title>New insights into the genetic diversity of Chromobacterium isolated from tropical freshwater lake.</title>
        <authorList>
            <person name="Santos A.B."/>
            <person name="Nascimento A.M."/>
            <person name="Da Silva P.C."/>
        </authorList>
    </citation>
    <scope>NUCLEOTIDE SEQUENCE [LARGE SCALE GENOMIC DNA]</scope>
    <source>
        <strain evidence="2 3">56AF</strain>
    </source>
</reference>
<evidence type="ECO:0000256" key="1">
    <source>
        <dbReference type="SAM" id="SignalP"/>
    </source>
</evidence>
<dbReference type="Proteomes" id="UP000239469">
    <property type="component" value="Unassembled WGS sequence"/>
</dbReference>
<name>A0A2S9X3D1_9NEIS</name>
<organism evidence="2 3">
    <name type="scientific">Chromobacterium amazonense</name>
    <dbReference type="NCBI Taxonomy" id="1382803"/>
    <lineage>
        <taxon>Bacteria</taxon>
        <taxon>Pseudomonadati</taxon>
        <taxon>Pseudomonadota</taxon>
        <taxon>Betaproteobacteria</taxon>
        <taxon>Neisseriales</taxon>
        <taxon>Chromobacteriaceae</taxon>
        <taxon>Chromobacterium</taxon>
    </lineage>
</organism>
<feature type="signal peptide" evidence="1">
    <location>
        <begin position="1"/>
        <end position="20"/>
    </location>
</feature>
<proteinExistence type="predicted"/>
<gene>
    <name evidence="2" type="ORF">BUE93_13440</name>
</gene>